<evidence type="ECO:0000313" key="2">
    <source>
        <dbReference type="EMBL" id="BCU82360.1"/>
    </source>
</evidence>
<protein>
    <submittedName>
        <fullName evidence="2">Uncharacterized protein</fullName>
    </submittedName>
</protein>
<reference evidence="2" key="1">
    <citation type="journal article" date="2013" name="Int. J. Syst. Evol. Microbiol.">
        <title>Polycladomyces abyssicola gen. nov., sp. nov., a thermophilic filamentous bacterium isolated from hemipelagic sediment.</title>
        <authorList>
            <person name="Tsubouchi T."/>
            <person name="Shimane Y."/>
            <person name="Mori K."/>
            <person name="Usui K."/>
            <person name="Hiraki T."/>
            <person name="Tame A."/>
            <person name="Uematsu K."/>
            <person name="Maruyama T."/>
            <person name="Hatada Y."/>
        </authorList>
    </citation>
    <scope>NUCLEOTIDE SEQUENCE</scope>
    <source>
        <strain evidence="2">JIR-001</strain>
    </source>
</reference>
<dbReference type="Proteomes" id="UP000677436">
    <property type="component" value="Chromosome"/>
</dbReference>
<evidence type="ECO:0000313" key="3">
    <source>
        <dbReference type="Proteomes" id="UP000677436"/>
    </source>
</evidence>
<name>A0A8D5UIA4_9BACL</name>
<feature type="transmembrane region" description="Helical" evidence="1">
    <location>
        <begin position="21"/>
        <end position="42"/>
    </location>
</feature>
<dbReference type="KEGG" id="pabs:JIR001_21430"/>
<proteinExistence type="predicted"/>
<dbReference type="AlphaFoldDB" id="A0A8D5UIA4"/>
<dbReference type="EMBL" id="AP024601">
    <property type="protein sequence ID" value="BCU82360.1"/>
    <property type="molecule type" value="Genomic_DNA"/>
</dbReference>
<keyword evidence="1" id="KW-0472">Membrane</keyword>
<feature type="transmembrane region" description="Helical" evidence="1">
    <location>
        <begin position="48"/>
        <end position="67"/>
    </location>
</feature>
<keyword evidence="3" id="KW-1185">Reference proteome</keyword>
<organism evidence="2 3">
    <name type="scientific">Polycladomyces abyssicola</name>
    <dbReference type="NCBI Taxonomy" id="1125966"/>
    <lineage>
        <taxon>Bacteria</taxon>
        <taxon>Bacillati</taxon>
        <taxon>Bacillota</taxon>
        <taxon>Bacilli</taxon>
        <taxon>Bacillales</taxon>
        <taxon>Thermoactinomycetaceae</taxon>
        <taxon>Polycladomyces</taxon>
    </lineage>
</organism>
<gene>
    <name evidence="2" type="ORF">JIR001_21430</name>
</gene>
<keyword evidence="1" id="KW-1133">Transmembrane helix</keyword>
<keyword evidence="1" id="KW-0812">Transmembrane</keyword>
<sequence>MNEWRETCNPSQLRTGCPEGGGGFWFVGGGLLTILAVGIRWWVQNQSWRAFLFFGVIYLLTSALMVWSSKVGKLHMREIILNQAELRGDETGMPVVGGVSS</sequence>
<evidence type="ECO:0000256" key="1">
    <source>
        <dbReference type="SAM" id="Phobius"/>
    </source>
</evidence>
<accession>A0A8D5UIA4</accession>
<reference evidence="2" key="2">
    <citation type="journal article" date="2021" name="Microbiol. Resour. Announc.">
        <title>Complete Genome Sequence of Polycladomyces abyssicola JIR-001T, Isolated from Hemipelagic Sediment in Deep Seawater.</title>
        <authorList>
            <person name="Tsubouchi T."/>
            <person name="Kaneko Y."/>
        </authorList>
    </citation>
    <scope>NUCLEOTIDE SEQUENCE</scope>
    <source>
        <strain evidence="2">JIR-001</strain>
    </source>
</reference>